<dbReference type="PROSITE" id="PS00080">
    <property type="entry name" value="MULTICOPPER_OXIDASE2"/>
    <property type="match status" value="1"/>
</dbReference>
<organism evidence="5 6">
    <name type="scientific">Dictyobacter alpinus</name>
    <dbReference type="NCBI Taxonomy" id="2014873"/>
    <lineage>
        <taxon>Bacteria</taxon>
        <taxon>Bacillati</taxon>
        <taxon>Chloroflexota</taxon>
        <taxon>Ktedonobacteria</taxon>
        <taxon>Ktedonobacterales</taxon>
        <taxon>Dictyobacteraceae</taxon>
        <taxon>Dictyobacter</taxon>
    </lineage>
</organism>
<reference evidence="6" key="1">
    <citation type="submission" date="2018-12" db="EMBL/GenBank/DDBJ databases">
        <title>Tengunoibacter tsumagoiensis gen. nov., sp. nov., Dictyobacter kobayashii sp. nov., D. alpinus sp. nov., and D. joshuensis sp. nov. and description of Dictyobacteraceae fam. nov. within the order Ktedonobacterales isolated from Tengu-no-mugimeshi.</title>
        <authorList>
            <person name="Wang C.M."/>
            <person name="Zheng Y."/>
            <person name="Sakai Y."/>
            <person name="Toyoda A."/>
            <person name="Minakuchi Y."/>
            <person name="Abe K."/>
            <person name="Yokota A."/>
            <person name="Yabe S."/>
        </authorList>
    </citation>
    <scope>NUCLEOTIDE SEQUENCE [LARGE SCALE GENOMIC DNA]</scope>
    <source>
        <strain evidence="6">Uno16</strain>
    </source>
</reference>
<dbReference type="InterPro" id="IPR045087">
    <property type="entry name" value="Cu-oxidase_fam"/>
</dbReference>
<name>A0A402BK10_9CHLR</name>
<evidence type="ECO:0000259" key="3">
    <source>
        <dbReference type="Pfam" id="PF07731"/>
    </source>
</evidence>
<evidence type="ECO:0000256" key="1">
    <source>
        <dbReference type="ARBA" id="ARBA00022723"/>
    </source>
</evidence>
<evidence type="ECO:0000259" key="4">
    <source>
        <dbReference type="Pfam" id="PF07732"/>
    </source>
</evidence>
<dbReference type="Pfam" id="PF07732">
    <property type="entry name" value="Cu-oxidase_3"/>
    <property type="match status" value="1"/>
</dbReference>
<sequence>MQEGSIKHKGAKPLRPRTIILLALLGVLLIAGGYAGWSAWSSQLPERINMGSDGNMTMPMGDNSMPMPSGPATPIASFKAPETAAQTKNFTLTARTANVKIGNQTIEALTYNGTAPGPTLRVQQGDLVVVKLVNTLSEGITIHWHGVAVPNSADGVAGVTQNAVKKGETYTYRFIAKDAGTYWYHSHQQSNDQVKRGLFGMLIVDPKQPAEHDDVDAALIYHDWSNAGKDTSGNTIEKTVSTSHIQARPGAWVHLRLLDTDNDQHMATLIGAPFTVTAMDGADINKPQPLSESILSVGSGQRYDLRFQMPAQGAVRLVEVDDKGKPTDGISAIIGDGNAPTALHNANPPIFDFTHYGQSKPDPITADTHFDNVNTMKLDSHFGFFDGSFGSVYTINGKSFPDIPPITVKEGQLVKISIINEGTSVHPIHLHGHDFSVLSRNGKKVTGSPIYLDTINIQSKESYEIGFRADNPGLWMDHCHDLDHASHGMDMMVVYPNISTPFDMGKKSGNIPE</sequence>
<dbReference type="InterPro" id="IPR011706">
    <property type="entry name" value="Cu-oxidase_C"/>
</dbReference>
<gene>
    <name evidence="5" type="ORF">KDA_71750</name>
</gene>
<evidence type="ECO:0000313" key="5">
    <source>
        <dbReference type="EMBL" id="GCE31691.1"/>
    </source>
</evidence>
<feature type="domain" description="Plastocyanin-like" evidence="4">
    <location>
        <begin position="97"/>
        <end position="208"/>
    </location>
</feature>
<accession>A0A402BK10</accession>
<keyword evidence="1" id="KW-0479">Metal-binding</keyword>
<dbReference type="Pfam" id="PF07731">
    <property type="entry name" value="Cu-oxidase_2"/>
    <property type="match status" value="1"/>
</dbReference>
<keyword evidence="2" id="KW-0560">Oxidoreductase</keyword>
<dbReference type="AlphaFoldDB" id="A0A402BK10"/>
<dbReference type="PANTHER" id="PTHR11709">
    <property type="entry name" value="MULTI-COPPER OXIDASE"/>
    <property type="match status" value="1"/>
</dbReference>
<dbReference type="InterPro" id="IPR011707">
    <property type="entry name" value="Cu-oxidase-like_N"/>
</dbReference>
<dbReference type="CDD" id="cd04202">
    <property type="entry name" value="CuRO_D2_2dMcoN_like"/>
    <property type="match status" value="1"/>
</dbReference>
<feature type="domain" description="Plastocyanin-like" evidence="3">
    <location>
        <begin position="390"/>
        <end position="496"/>
    </location>
</feature>
<dbReference type="RefSeq" id="WP_161982676.1">
    <property type="nucleotide sequence ID" value="NZ_BIFT01000002.1"/>
</dbReference>
<dbReference type="CDD" id="cd13861">
    <property type="entry name" value="CuRO_1_CumA_like"/>
    <property type="match status" value="1"/>
</dbReference>
<dbReference type="SUPFAM" id="SSF49503">
    <property type="entry name" value="Cupredoxins"/>
    <property type="match status" value="3"/>
</dbReference>
<protein>
    <submittedName>
        <fullName evidence="5">Metallo-oxidoreductase</fullName>
    </submittedName>
</protein>
<evidence type="ECO:0000256" key="2">
    <source>
        <dbReference type="ARBA" id="ARBA00023002"/>
    </source>
</evidence>
<dbReference type="Proteomes" id="UP000287171">
    <property type="component" value="Unassembled WGS sequence"/>
</dbReference>
<dbReference type="GO" id="GO:0016491">
    <property type="term" value="F:oxidoreductase activity"/>
    <property type="evidence" value="ECO:0007669"/>
    <property type="project" value="UniProtKB-KW"/>
</dbReference>
<evidence type="ECO:0000313" key="6">
    <source>
        <dbReference type="Proteomes" id="UP000287171"/>
    </source>
</evidence>
<dbReference type="GO" id="GO:0005507">
    <property type="term" value="F:copper ion binding"/>
    <property type="evidence" value="ECO:0007669"/>
    <property type="project" value="InterPro"/>
</dbReference>
<dbReference type="InterPro" id="IPR002355">
    <property type="entry name" value="Cu_oxidase_Cu_BS"/>
</dbReference>
<dbReference type="Gene3D" id="2.60.40.420">
    <property type="entry name" value="Cupredoxins - blue copper proteins"/>
    <property type="match status" value="2"/>
</dbReference>
<dbReference type="InterPro" id="IPR008972">
    <property type="entry name" value="Cupredoxin"/>
</dbReference>
<keyword evidence="6" id="KW-1185">Reference proteome</keyword>
<proteinExistence type="predicted"/>
<comment type="caution">
    <text evidence="5">The sequence shown here is derived from an EMBL/GenBank/DDBJ whole genome shotgun (WGS) entry which is preliminary data.</text>
</comment>
<dbReference type="EMBL" id="BIFT01000002">
    <property type="protein sequence ID" value="GCE31691.1"/>
    <property type="molecule type" value="Genomic_DNA"/>
</dbReference>